<evidence type="ECO:0000313" key="2">
    <source>
        <dbReference type="Proteomes" id="UP001469553"/>
    </source>
</evidence>
<dbReference type="EMBL" id="JAHRIP010030747">
    <property type="protein sequence ID" value="MEQ2292698.1"/>
    <property type="molecule type" value="Genomic_DNA"/>
</dbReference>
<name>A0ABV0YGV7_9TELE</name>
<protein>
    <submittedName>
        <fullName evidence="1">Uncharacterized protein</fullName>
    </submittedName>
</protein>
<organism evidence="1 2">
    <name type="scientific">Ameca splendens</name>
    <dbReference type="NCBI Taxonomy" id="208324"/>
    <lineage>
        <taxon>Eukaryota</taxon>
        <taxon>Metazoa</taxon>
        <taxon>Chordata</taxon>
        <taxon>Craniata</taxon>
        <taxon>Vertebrata</taxon>
        <taxon>Euteleostomi</taxon>
        <taxon>Actinopterygii</taxon>
        <taxon>Neopterygii</taxon>
        <taxon>Teleostei</taxon>
        <taxon>Neoteleostei</taxon>
        <taxon>Acanthomorphata</taxon>
        <taxon>Ovalentaria</taxon>
        <taxon>Atherinomorphae</taxon>
        <taxon>Cyprinodontiformes</taxon>
        <taxon>Goodeidae</taxon>
        <taxon>Ameca</taxon>
    </lineage>
</organism>
<gene>
    <name evidence="1" type="ORF">AMECASPLE_025590</name>
</gene>
<accession>A0ABV0YGV7</accession>
<proteinExistence type="predicted"/>
<comment type="caution">
    <text evidence="1">The sequence shown here is derived from an EMBL/GenBank/DDBJ whole genome shotgun (WGS) entry which is preliminary data.</text>
</comment>
<keyword evidence="2" id="KW-1185">Reference proteome</keyword>
<reference evidence="1 2" key="1">
    <citation type="submission" date="2021-06" db="EMBL/GenBank/DDBJ databases">
        <authorList>
            <person name="Palmer J.M."/>
        </authorList>
    </citation>
    <scope>NUCLEOTIDE SEQUENCE [LARGE SCALE GENOMIC DNA]</scope>
    <source>
        <strain evidence="1 2">AS_MEX2019</strain>
        <tissue evidence="1">Muscle</tissue>
    </source>
</reference>
<dbReference type="Proteomes" id="UP001469553">
    <property type="component" value="Unassembled WGS sequence"/>
</dbReference>
<evidence type="ECO:0000313" key="1">
    <source>
        <dbReference type="EMBL" id="MEQ2292698.1"/>
    </source>
</evidence>
<sequence length="129" mass="14201">MRGSNVIAENRIQTSTHTDSRGYVTELLRSLSQTVQMEGPPVYLCVCVCVCVAEKVVALLQRRDHPLIFPQLVAPFFPTQLQGNRARRTTPSSRDLPGVFLWPVITASPVTGCSQVVLFASSLVEGKQM</sequence>